<dbReference type="Pfam" id="PF00071">
    <property type="entry name" value="Ras"/>
    <property type="match status" value="1"/>
</dbReference>
<evidence type="ECO:0000256" key="1">
    <source>
        <dbReference type="ARBA" id="ARBA00022741"/>
    </source>
</evidence>
<dbReference type="GO" id="GO:0003924">
    <property type="term" value="F:GTPase activity"/>
    <property type="evidence" value="ECO:0007669"/>
    <property type="project" value="InterPro"/>
</dbReference>
<evidence type="ECO:0000256" key="2">
    <source>
        <dbReference type="ARBA" id="ARBA00023134"/>
    </source>
</evidence>
<dbReference type="Gene3D" id="3.40.50.300">
    <property type="entry name" value="P-loop containing nucleotide triphosphate hydrolases"/>
    <property type="match status" value="1"/>
</dbReference>
<gene>
    <name evidence="3" type="ORF">DEBURN_LOCUS7423</name>
</gene>
<dbReference type="InterPro" id="IPR001806">
    <property type="entry name" value="Small_GTPase"/>
</dbReference>
<dbReference type="InterPro" id="IPR027417">
    <property type="entry name" value="P-loop_NTPase"/>
</dbReference>
<feature type="non-terminal residue" evidence="3">
    <location>
        <position position="110"/>
    </location>
</feature>
<keyword evidence="2" id="KW-0342">GTP-binding</keyword>
<evidence type="ECO:0000313" key="4">
    <source>
        <dbReference type="Proteomes" id="UP000789706"/>
    </source>
</evidence>
<keyword evidence="1" id="KW-0547">Nucleotide-binding</keyword>
<protein>
    <submittedName>
        <fullName evidence="3">5577_t:CDS:1</fullName>
    </submittedName>
</protein>
<accession>A0A9N9BB35</accession>
<dbReference type="Proteomes" id="UP000789706">
    <property type="component" value="Unassembled WGS sequence"/>
</dbReference>
<keyword evidence="4" id="KW-1185">Reference proteome</keyword>
<comment type="caution">
    <text evidence="3">The sequence shown here is derived from an EMBL/GenBank/DDBJ whole genome shotgun (WGS) entry which is preliminary data.</text>
</comment>
<reference evidence="3" key="1">
    <citation type="submission" date="2021-06" db="EMBL/GenBank/DDBJ databases">
        <authorList>
            <person name="Kallberg Y."/>
            <person name="Tangrot J."/>
            <person name="Rosling A."/>
        </authorList>
    </citation>
    <scope>NUCLEOTIDE SEQUENCE</scope>
    <source>
        <strain evidence="3">AZ414A</strain>
    </source>
</reference>
<sequence length="110" mass="12580">MHSLKSLVVVGDSGVGKTSLVHILCHNEALRNPTWTIGCSVDVKKSYFVEFIDVGGSSKHKSVRNMFYQQINGIILVHDVSNRKSYYNLWRWIAEIIHSDAYKESERLNN</sequence>
<evidence type="ECO:0000313" key="3">
    <source>
        <dbReference type="EMBL" id="CAG8557672.1"/>
    </source>
</evidence>
<proteinExistence type="predicted"/>
<dbReference type="PROSITE" id="PS51419">
    <property type="entry name" value="RAB"/>
    <property type="match status" value="1"/>
</dbReference>
<dbReference type="EMBL" id="CAJVPK010000894">
    <property type="protein sequence ID" value="CAG8557672.1"/>
    <property type="molecule type" value="Genomic_DNA"/>
</dbReference>
<dbReference type="OrthoDB" id="8954335at2759"/>
<dbReference type="SUPFAM" id="SSF52540">
    <property type="entry name" value="P-loop containing nucleoside triphosphate hydrolases"/>
    <property type="match status" value="1"/>
</dbReference>
<dbReference type="PANTHER" id="PTHR24073">
    <property type="entry name" value="DRAB5-RELATED"/>
    <property type="match status" value="1"/>
</dbReference>
<dbReference type="AlphaFoldDB" id="A0A9N9BB35"/>
<organism evidence="3 4">
    <name type="scientific">Diversispora eburnea</name>
    <dbReference type="NCBI Taxonomy" id="1213867"/>
    <lineage>
        <taxon>Eukaryota</taxon>
        <taxon>Fungi</taxon>
        <taxon>Fungi incertae sedis</taxon>
        <taxon>Mucoromycota</taxon>
        <taxon>Glomeromycotina</taxon>
        <taxon>Glomeromycetes</taxon>
        <taxon>Diversisporales</taxon>
        <taxon>Diversisporaceae</taxon>
        <taxon>Diversispora</taxon>
    </lineage>
</organism>
<name>A0A9N9BB35_9GLOM</name>
<dbReference type="GO" id="GO:0005525">
    <property type="term" value="F:GTP binding"/>
    <property type="evidence" value="ECO:0007669"/>
    <property type="project" value="UniProtKB-KW"/>
</dbReference>